<dbReference type="PATRIC" id="fig|1347342.6.peg.3093"/>
<dbReference type="GO" id="GO:0019172">
    <property type="term" value="F:glyoxalase III activity"/>
    <property type="evidence" value="ECO:0007669"/>
    <property type="project" value="TreeGrafter"/>
</dbReference>
<evidence type="ECO:0000313" key="6">
    <source>
        <dbReference type="Proteomes" id="UP000016160"/>
    </source>
</evidence>
<dbReference type="SUPFAM" id="SSF52317">
    <property type="entry name" value="Class I glutamine amidotransferase-like"/>
    <property type="match status" value="1"/>
</dbReference>
<evidence type="ECO:0000259" key="4">
    <source>
        <dbReference type="Pfam" id="PF01965"/>
    </source>
</evidence>
<dbReference type="RefSeq" id="WP_084817554.1">
    <property type="nucleotide sequence ID" value="NZ_HG315671.1"/>
</dbReference>
<keyword evidence="2" id="KW-0456">Lyase</keyword>
<keyword evidence="1" id="KW-0346">Stress response</keyword>
<dbReference type="CDD" id="cd03141">
    <property type="entry name" value="GATase1_Hsp31_like"/>
    <property type="match status" value="1"/>
</dbReference>
<reference evidence="5 6" key="1">
    <citation type="journal article" date="2013" name="Appl. Environ. Microbiol.">
        <title>The genome of the alga-associated marine flavobacterium Formosa agariphila KMM 3901T reveals a broad potential for degradation of algal polysaccharides.</title>
        <authorList>
            <person name="Mann A.J."/>
            <person name="Hahnke R.L."/>
            <person name="Huang S."/>
            <person name="Werner J."/>
            <person name="Xing P."/>
            <person name="Barbeyron T."/>
            <person name="Huettel B."/>
            <person name="Stueber K."/>
            <person name="Reinhardt R."/>
            <person name="Harder J."/>
            <person name="Gloeckner F.O."/>
            <person name="Amann R.I."/>
            <person name="Teeling H."/>
        </authorList>
    </citation>
    <scope>NUCLEOTIDE SEQUENCE [LARGE SCALE GENOMIC DNA]</scope>
    <source>
        <strain evidence="6">DSM 15362 / KCTC 12365 / LMG 23005 / KMM 3901</strain>
    </source>
</reference>
<dbReference type="InterPro" id="IPR050325">
    <property type="entry name" value="Prot/Nucl_acid_deglycase"/>
</dbReference>
<dbReference type="STRING" id="1347342.BN863_30740"/>
<keyword evidence="6" id="KW-1185">Reference proteome</keyword>
<sequence>MKKILFIVAIIVVTACQTKVKKVNKDVQTIKESKKVLFVVTSHEELGETGNKTGYWLSEVSHVWHILSKEGFEIDFVSPDGGEAPIDPTSMDTNDSINIAFLENNKYQQKIKNTFKPIEVNPKDYSAIYFAGGHGTMWDFADNEKLENITATIYENGGLVSAVCHGPSGLVNVKLRNGKNLLEGISVSGFTNEEESEIELTDVVPFSLEDALINSGAKMNKAGLWQEQVTVDSRIITGQNPQSASAVGRMLLKKLEK</sequence>
<dbReference type="GO" id="GO:0005737">
    <property type="term" value="C:cytoplasm"/>
    <property type="evidence" value="ECO:0007669"/>
    <property type="project" value="TreeGrafter"/>
</dbReference>
<evidence type="ECO:0000313" key="5">
    <source>
        <dbReference type="EMBL" id="CDF80786.1"/>
    </source>
</evidence>
<gene>
    <name evidence="5" type="ORF">BN863_30740</name>
</gene>
<evidence type="ECO:0000256" key="1">
    <source>
        <dbReference type="ARBA" id="ARBA00023016"/>
    </source>
</evidence>
<protein>
    <submittedName>
        <fullName evidence="5">ThiJ/PfpI family protein</fullName>
    </submittedName>
</protein>
<dbReference type="InterPro" id="IPR029062">
    <property type="entry name" value="Class_I_gatase-like"/>
</dbReference>
<evidence type="ECO:0000256" key="2">
    <source>
        <dbReference type="ARBA" id="ARBA00023239"/>
    </source>
</evidence>
<dbReference type="OrthoDB" id="9792284at2"/>
<accession>T2KQQ7</accession>
<dbReference type="Pfam" id="PF01965">
    <property type="entry name" value="DJ-1_PfpI"/>
    <property type="match status" value="1"/>
</dbReference>
<dbReference type="eggNOG" id="COG0693">
    <property type="taxonomic scope" value="Bacteria"/>
</dbReference>
<dbReference type="Gene3D" id="3.40.50.880">
    <property type="match status" value="1"/>
</dbReference>
<dbReference type="PANTHER" id="PTHR48094">
    <property type="entry name" value="PROTEIN/NUCLEIC ACID DEGLYCASE DJ-1-RELATED"/>
    <property type="match status" value="1"/>
</dbReference>
<dbReference type="HOGENOM" id="CLU_070319_1_0_10"/>
<dbReference type="EMBL" id="HG315671">
    <property type="protein sequence ID" value="CDF80786.1"/>
    <property type="molecule type" value="Genomic_DNA"/>
</dbReference>
<dbReference type="Proteomes" id="UP000016160">
    <property type="component" value="Chromosome"/>
</dbReference>
<name>T2KQQ7_FORAG</name>
<dbReference type="GO" id="GO:0019243">
    <property type="term" value="P:methylglyoxal catabolic process to D-lactate via S-lactoyl-glutathione"/>
    <property type="evidence" value="ECO:0007669"/>
    <property type="project" value="TreeGrafter"/>
</dbReference>
<dbReference type="InterPro" id="IPR002818">
    <property type="entry name" value="DJ-1/PfpI"/>
</dbReference>
<feature type="domain" description="DJ-1/PfpI" evidence="4">
    <location>
        <begin position="58"/>
        <end position="253"/>
    </location>
</feature>
<organism evidence="5 6">
    <name type="scientific">Formosa agariphila (strain DSM 15362 / KCTC 12365 / LMG 23005 / KMM 3901 / M-2Alg 35-1)</name>
    <dbReference type="NCBI Taxonomy" id="1347342"/>
    <lineage>
        <taxon>Bacteria</taxon>
        <taxon>Pseudomonadati</taxon>
        <taxon>Bacteroidota</taxon>
        <taxon>Flavobacteriia</taxon>
        <taxon>Flavobacteriales</taxon>
        <taxon>Flavobacteriaceae</taxon>
        <taxon>Formosa</taxon>
    </lineage>
</organism>
<proteinExistence type="inferred from homology"/>
<evidence type="ECO:0000256" key="3">
    <source>
        <dbReference type="ARBA" id="ARBA00038493"/>
    </source>
</evidence>
<comment type="similarity">
    <text evidence="3">Belongs to the peptidase C56 family. HSP31-like subfamily.</text>
</comment>
<dbReference type="PANTHER" id="PTHR48094:SF11">
    <property type="entry name" value="GLUTATHIONE-INDEPENDENT GLYOXALASE HSP31-RELATED"/>
    <property type="match status" value="1"/>
</dbReference>
<dbReference type="AlphaFoldDB" id="T2KQQ7"/>
<dbReference type="PROSITE" id="PS51257">
    <property type="entry name" value="PROKAR_LIPOPROTEIN"/>
    <property type="match status" value="1"/>
</dbReference>